<name>A0A7S2R715_9STRA</name>
<organism evidence="5">
    <name type="scientific">Mucochytrium quahogii</name>
    <dbReference type="NCBI Taxonomy" id="96639"/>
    <lineage>
        <taxon>Eukaryota</taxon>
        <taxon>Sar</taxon>
        <taxon>Stramenopiles</taxon>
        <taxon>Bigyra</taxon>
        <taxon>Labyrinthulomycetes</taxon>
        <taxon>Thraustochytrida</taxon>
        <taxon>Thraustochytriidae</taxon>
        <taxon>Mucochytrium</taxon>
    </lineage>
</organism>
<keyword evidence="2" id="KW-0677">Repeat</keyword>
<proteinExistence type="predicted"/>
<dbReference type="CDD" id="cd14733">
    <property type="entry name" value="BACK"/>
    <property type="match status" value="2"/>
</dbReference>
<dbReference type="Gene3D" id="1.25.40.420">
    <property type="match status" value="1"/>
</dbReference>
<dbReference type="EMBL" id="HBHK01000507">
    <property type="protein sequence ID" value="CAD9662429.1"/>
    <property type="molecule type" value="Transcribed_RNA"/>
</dbReference>
<dbReference type="PANTHER" id="PTHR46376">
    <property type="entry name" value="LEUCINE-ZIPPER-LIKE TRANSCRIPTIONAL REGULATOR 1"/>
    <property type="match status" value="1"/>
</dbReference>
<dbReference type="SMART" id="SM00612">
    <property type="entry name" value="Kelch"/>
    <property type="match status" value="8"/>
</dbReference>
<evidence type="ECO:0000256" key="3">
    <source>
        <dbReference type="SAM" id="MobiDB-lite"/>
    </source>
</evidence>
<dbReference type="InterPro" id="IPR006652">
    <property type="entry name" value="Kelch_1"/>
</dbReference>
<dbReference type="PROSITE" id="PS50097">
    <property type="entry name" value="BTB"/>
    <property type="match status" value="2"/>
</dbReference>
<dbReference type="AlphaFoldDB" id="A0A7S2R715"/>
<sequence length="1095" mass="124211">MAAVDDLDQVHLETEEDQDEDDEEEDDEEDDDTASGGGFGGETGRPVVARFKPFLSHGRGWEQVRVNLNGYQCQPPTQRSLHVSLVYHESMYVFGGYDGAGRVNDFHRYDFVNETWHEVVDVVGVRPTPRDRHVGVILQDHMFIFGGYDGLCRTNDLHGYDFVNQRWYEVFKTFHDSPPSARHSHCGVSHRGSMYIFGGYDGAYKNDLYCFTPNFEKASCSGRWTKVTATGRYPQARYRASCVAHGDNMYLFGGHDGSRHLNDVHIFSWTLKSWSSVQLQGPVPLPRDSHAALVYRDCMFVFGGSSGTAMNDFHYLDLETHVWSPVPTDGWFPCSRFCHVAVEYDNSMYIYGGYDGQVRLKDFHRFRFAPSICHVQRSRLVDDLAKNLENETLSDIVFQVENTRVPAHRVFCCRCSNLVKGINDAPRDDQGRAVIKIPSDIKYDVFRKFLAYMYLDKVRITSTDLALQLFPLANMYEVDRLKKICLNYVSSSLTVDNAANVFQASDLHGIQELREGALKFILSRFDEVSRTTAFEDMGRTNVELVFEILRCRGESSNGVEGIPEMSISSSNPTTQDNEDVFVVEKGKQWVPVLVAGSYRGRIDSVGSGAGDTDVQARLEDEGQLTPSKRSLHVTVVYDNAFYVYGGYNGQRRVNDFLKFCLIERKWSHVPVATSSERPPCPRDRHTAVVVGHDFWVFGGYDGVQRVNHLHRYSFKTKCWSKLPTITSTPSARHSHSAVAVGSSMYIFAGYDGSYRNDLFEYDTTKLTWTRVAALGILPSPRYRTTIVTHQRNIYLFGGHDGLRHLNDVHVFNCDTKTWSAVIANGIAPVPRDSHVSVVHGTFMYIFGGSSGNAMNDFYKLKLKDGGSWSKVHTTGMVPSPRFCHAAAIHRKTMYVYGGYDGTQRLNDFIEFSFSEVRLSPISRSSLVHDLASLVGNEECSDITFVVEGREIPAHKVLLTRCDYFAAMFTGGMLESRQDKIHLNDIRYEIFICLLKYLYTDRQDVNLDISMELFVCADRFGVERLKNMCENKMLSSIDTENVCDFFAASESHCPSSLHERCLSFILLNFDVVSKTKSFELMGRHNIDLIFQILQAR</sequence>
<dbReference type="InterPro" id="IPR015915">
    <property type="entry name" value="Kelch-typ_b-propeller"/>
</dbReference>
<dbReference type="InterPro" id="IPR011043">
    <property type="entry name" value="Gal_Oxase/kelch_b-propeller"/>
</dbReference>
<dbReference type="InterPro" id="IPR000210">
    <property type="entry name" value="BTB/POZ_dom"/>
</dbReference>
<dbReference type="PANTHER" id="PTHR46376:SF1">
    <property type="entry name" value="LEUCINE-ZIPPER-LIKE TRANSCRIPTIONAL REGULATOR 1"/>
    <property type="match status" value="1"/>
</dbReference>
<feature type="compositionally biased region" description="Acidic residues" evidence="3">
    <location>
        <begin position="14"/>
        <end position="33"/>
    </location>
</feature>
<keyword evidence="1" id="KW-0880">Kelch repeat</keyword>
<protein>
    <recommendedName>
        <fullName evidence="4">BTB domain-containing protein</fullName>
    </recommendedName>
</protein>
<feature type="domain" description="BTB" evidence="4">
    <location>
        <begin position="394"/>
        <end position="462"/>
    </location>
</feature>
<dbReference type="SUPFAM" id="SSF117281">
    <property type="entry name" value="Kelch motif"/>
    <property type="match status" value="3"/>
</dbReference>
<dbReference type="GO" id="GO:0005794">
    <property type="term" value="C:Golgi apparatus"/>
    <property type="evidence" value="ECO:0007669"/>
    <property type="project" value="TreeGrafter"/>
</dbReference>
<dbReference type="InterPro" id="IPR051568">
    <property type="entry name" value="LZTR1/Attractin"/>
</dbReference>
<evidence type="ECO:0000256" key="2">
    <source>
        <dbReference type="ARBA" id="ARBA00022737"/>
    </source>
</evidence>
<dbReference type="Pfam" id="PF01344">
    <property type="entry name" value="Kelch_1"/>
    <property type="match status" value="3"/>
</dbReference>
<dbReference type="Gene3D" id="3.30.710.10">
    <property type="entry name" value="Potassium Channel Kv1.1, Chain A"/>
    <property type="match status" value="2"/>
</dbReference>
<feature type="domain" description="BTB" evidence="4">
    <location>
        <begin position="940"/>
        <end position="1006"/>
    </location>
</feature>
<dbReference type="Gene3D" id="2.120.10.80">
    <property type="entry name" value="Kelch-type beta propeller"/>
    <property type="match status" value="4"/>
</dbReference>
<evidence type="ECO:0000259" key="4">
    <source>
        <dbReference type="PROSITE" id="PS50097"/>
    </source>
</evidence>
<dbReference type="Pfam" id="PF00651">
    <property type="entry name" value="BTB"/>
    <property type="match status" value="2"/>
</dbReference>
<dbReference type="SUPFAM" id="SSF50965">
    <property type="entry name" value="Galactose oxidase, central domain"/>
    <property type="match status" value="1"/>
</dbReference>
<evidence type="ECO:0000313" key="5">
    <source>
        <dbReference type="EMBL" id="CAD9662429.1"/>
    </source>
</evidence>
<feature type="region of interest" description="Disordered" evidence="3">
    <location>
        <begin position="1"/>
        <end position="46"/>
    </location>
</feature>
<dbReference type="Pfam" id="PF24681">
    <property type="entry name" value="Kelch_KLHDC2_KLHL20_DRC7"/>
    <property type="match status" value="2"/>
</dbReference>
<evidence type="ECO:0000256" key="1">
    <source>
        <dbReference type="ARBA" id="ARBA00022441"/>
    </source>
</evidence>
<gene>
    <name evidence="5" type="ORF">QSP1433_LOCUS324</name>
</gene>
<dbReference type="SUPFAM" id="SSF54695">
    <property type="entry name" value="POZ domain"/>
    <property type="match status" value="2"/>
</dbReference>
<dbReference type="SMART" id="SM00225">
    <property type="entry name" value="BTB"/>
    <property type="match status" value="2"/>
</dbReference>
<accession>A0A7S2R715</accession>
<reference evidence="5" key="1">
    <citation type="submission" date="2021-01" db="EMBL/GenBank/DDBJ databases">
        <authorList>
            <person name="Corre E."/>
            <person name="Pelletier E."/>
            <person name="Niang G."/>
            <person name="Scheremetjew M."/>
            <person name="Finn R."/>
            <person name="Kale V."/>
            <person name="Holt S."/>
            <person name="Cochrane G."/>
            <person name="Meng A."/>
            <person name="Brown T."/>
            <person name="Cohen L."/>
        </authorList>
    </citation>
    <scope>NUCLEOTIDE SEQUENCE</scope>
    <source>
        <strain evidence="5">NY070348D</strain>
    </source>
</reference>
<dbReference type="InterPro" id="IPR011333">
    <property type="entry name" value="SKP1/BTB/POZ_sf"/>
</dbReference>